<dbReference type="GO" id="GO:0016301">
    <property type="term" value="F:kinase activity"/>
    <property type="evidence" value="ECO:0007669"/>
    <property type="project" value="UniProtKB-KW"/>
</dbReference>
<dbReference type="InterPro" id="IPR005338">
    <property type="entry name" value="Anhydro_N_Ac-Mur_kinase"/>
</dbReference>
<name>A0A378RJN0_MYROD</name>
<dbReference type="PANTHER" id="PTHR30605:SF0">
    <property type="entry name" value="ANHYDRO-N-ACETYLMURAMIC ACID KINASE"/>
    <property type="match status" value="1"/>
</dbReference>
<proteinExistence type="predicted"/>
<dbReference type="GO" id="GO:0006040">
    <property type="term" value="P:amino sugar metabolic process"/>
    <property type="evidence" value="ECO:0007669"/>
    <property type="project" value="InterPro"/>
</dbReference>
<accession>A0A378RJN0</accession>
<evidence type="ECO:0000313" key="1">
    <source>
        <dbReference type="EMBL" id="STZ26549.1"/>
    </source>
</evidence>
<dbReference type="RefSeq" id="WP_115089677.1">
    <property type="nucleotide sequence ID" value="NZ_CP068107.1"/>
</dbReference>
<dbReference type="Proteomes" id="UP000255024">
    <property type="component" value="Unassembled WGS sequence"/>
</dbReference>
<dbReference type="GO" id="GO:0016773">
    <property type="term" value="F:phosphotransferase activity, alcohol group as acceptor"/>
    <property type="evidence" value="ECO:0007669"/>
    <property type="project" value="InterPro"/>
</dbReference>
<dbReference type="GO" id="GO:0009254">
    <property type="term" value="P:peptidoglycan turnover"/>
    <property type="evidence" value="ECO:0007669"/>
    <property type="project" value="InterPro"/>
</dbReference>
<dbReference type="Gene3D" id="3.30.420.40">
    <property type="match status" value="2"/>
</dbReference>
<dbReference type="InterPro" id="IPR043129">
    <property type="entry name" value="ATPase_NBD"/>
</dbReference>
<organism evidence="1 2">
    <name type="scientific">Myroides odoratus</name>
    <name type="common">Flavobacterium odoratum</name>
    <dbReference type="NCBI Taxonomy" id="256"/>
    <lineage>
        <taxon>Bacteria</taxon>
        <taxon>Pseudomonadati</taxon>
        <taxon>Bacteroidota</taxon>
        <taxon>Flavobacteriia</taxon>
        <taxon>Flavobacteriales</taxon>
        <taxon>Flavobacteriaceae</taxon>
        <taxon>Myroides</taxon>
    </lineage>
</organism>
<dbReference type="AlphaFoldDB" id="A0A378RJN0"/>
<keyword evidence="2" id="KW-1185">Reference proteome</keyword>
<reference evidence="1 2" key="1">
    <citation type="submission" date="2018-06" db="EMBL/GenBank/DDBJ databases">
        <authorList>
            <consortium name="Pathogen Informatics"/>
            <person name="Doyle S."/>
        </authorList>
    </citation>
    <scope>NUCLEOTIDE SEQUENCE [LARGE SCALE GENOMIC DNA]</scope>
    <source>
        <strain evidence="1 2">NCTC11179</strain>
    </source>
</reference>
<dbReference type="EC" id="2.7.1.170" evidence="1"/>
<evidence type="ECO:0000313" key="2">
    <source>
        <dbReference type="Proteomes" id="UP000255024"/>
    </source>
</evidence>
<dbReference type="Pfam" id="PF03702">
    <property type="entry name" value="AnmK"/>
    <property type="match status" value="1"/>
</dbReference>
<dbReference type="PANTHER" id="PTHR30605">
    <property type="entry name" value="ANHYDRO-N-ACETYLMURAMIC ACID KINASE"/>
    <property type="match status" value="1"/>
</dbReference>
<dbReference type="SUPFAM" id="SSF53067">
    <property type="entry name" value="Actin-like ATPase domain"/>
    <property type="match status" value="1"/>
</dbReference>
<keyword evidence="1" id="KW-0808">Transferase</keyword>
<dbReference type="NCBIfam" id="NF007144">
    <property type="entry name" value="PRK09585.2-3"/>
    <property type="match status" value="1"/>
</dbReference>
<keyword evidence="1" id="KW-0418">Kinase</keyword>
<dbReference type="EMBL" id="UGQL01000001">
    <property type="protein sequence ID" value="STZ26549.1"/>
    <property type="molecule type" value="Genomic_DNA"/>
</dbReference>
<protein>
    <submittedName>
        <fullName evidence="1">Anhydro-N-acetylmuramic acid kinase</fullName>
        <ecNumber evidence="1">2.7.1.170</ecNumber>
    </submittedName>
</protein>
<gene>
    <name evidence="1" type="primary">anmK</name>
    <name evidence="1" type="ORF">NCTC11179_00065</name>
</gene>
<dbReference type="GO" id="GO:0005524">
    <property type="term" value="F:ATP binding"/>
    <property type="evidence" value="ECO:0007669"/>
    <property type="project" value="InterPro"/>
</dbReference>
<sequence>MKNSQYRVIGIMSGTSLDGVDLVYVTLSLHQGAWSFEIEQGQTIPYTEAWRKKLKTAITLNKAELDVLDEQYTVYLAQVITVFIQEHALESIDFVCSHGHTILHRPDLGYTVQIGNLSILADLIQHKVVCDFRVQDVLLGGQGAPLVPIGDRLLFSSYDACLNLGGFANVSYENHLNYRIAFDLCPVNVLLNEQANKLGLLYDAAGQKAREGVICNSLLTALNGLDYYSKTPPKSLGVEYVTSNIQPLVELYPNTAADYLATFVEHIAMQIAQGIPLPKHAKILVTGGGAFNTYLMERIRYYAPTYQFDVPQTLLVNYKEALIFALLGVLKVRDEVNTLASVTGAQYDHSAGIIYDIFDPVW</sequence>